<dbReference type="Gene3D" id="3.30.565.10">
    <property type="entry name" value="Histidine kinase-like ATPase, C-terminal domain"/>
    <property type="match status" value="1"/>
</dbReference>
<dbReference type="Gene3D" id="3.30.1370.100">
    <property type="entry name" value="MutL, C-terminal domain, regulatory subdomain"/>
    <property type="match status" value="1"/>
</dbReference>
<dbReference type="Pfam" id="PF13589">
    <property type="entry name" value="HATPase_c_3"/>
    <property type="match status" value="1"/>
</dbReference>
<dbReference type="InterPro" id="IPR014790">
    <property type="entry name" value="MutL_C"/>
</dbReference>
<dbReference type="InterPro" id="IPR020667">
    <property type="entry name" value="DNA_mismatch_repair_MutL"/>
</dbReference>
<evidence type="ECO:0000256" key="1">
    <source>
        <dbReference type="ARBA" id="ARBA00006082"/>
    </source>
</evidence>
<dbReference type="InterPro" id="IPR042120">
    <property type="entry name" value="MutL_C_dimsub"/>
</dbReference>
<proteinExistence type="inferred from homology"/>
<comment type="caution">
    <text evidence="6">The sequence shown here is derived from an EMBL/GenBank/DDBJ whole genome shotgun (WGS) entry which is preliminary data.</text>
</comment>
<dbReference type="CDD" id="cd00782">
    <property type="entry name" value="MutL_Trans"/>
    <property type="match status" value="1"/>
</dbReference>
<dbReference type="Pfam" id="PF01119">
    <property type="entry name" value="DNA_mis_repair"/>
    <property type="match status" value="1"/>
</dbReference>
<comment type="function">
    <text evidence="3">This protein is involved in the repair of mismatches in DNA. It is required for dam-dependent methyl-directed DNA mismatch repair. May act as a 'molecular matchmaker', a protein that promotes the formation of a stable complex between two or more DNA-binding proteins in an ATP-dependent manner without itself being part of a final effector complex.</text>
</comment>
<sequence length="653" mass="72933">MPLSIQTLPQEVIDLIAAGEVIDSMAAAVRELVENSLDAGATRIIVSVWPQQWRLQVADNGTGMDLENLQQAASAHSTSKISTEADLYKIATLGFRGEALHSLAQLGSLEILSRTNDLGFADLDENPEDLALENLSASRGEIENARSGWRVVYDGAGEPVEVETIAIAPGTVVTVSNLFGNWPVRRGFLAPAQQMRSVQLMIQQIALCHPQVNWQLRQGNTPCFQITPGLTGKQILPQFVRGVRLHDLQYLKVNLPSVPHSNKIADSVVKTQLVASKTESSYPLPIANTSPTWPLNPSTSLRDYEGIGLNSVLGFSKNSPLTIPHFQSLELVIGLPDRCHRRRPDWVKVAVNRRVVRSPELEQTILSAFARTCPRDRYPLCFIHLQIAPSEIDWNRHPAKVEIYLQDPSFWQLQVRAAIARALELNEDVLPQPTIPDRVEKLLKASEQKGAYSLGISKDQKDDGEQVKAHPIGLMELRAIAQVHHTYIVAEHPSGMWLVEQHIAHERVLYEQLCAAWQLKPLEKPIILSQLSAWQIENLSRLGLEVETFGEQLWALREVPALLAERDDCRDAIFELSKVADLQAAQVATACRSALRNGTPLTLDEMQNLLNEWQQTRNPRTCPHGRPIYFALEESTLARIFRRNWVIGKSHGI</sequence>
<dbReference type="GO" id="GO:0004519">
    <property type="term" value="F:endonuclease activity"/>
    <property type="evidence" value="ECO:0007669"/>
    <property type="project" value="UniProtKB-KW"/>
</dbReference>
<feature type="domain" description="MutL C-terminal dimerisation" evidence="4">
    <location>
        <begin position="479"/>
        <end position="601"/>
    </location>
</feature>
<dbReference type="CDD" id="cd16926">
    <property type="entry name" value="HATPase_MutL-MLH-PMS-like"/>
    <property type="match status" value="1"/>
</dbReference>
<dbReference type="RefSeq" id="WP_340520504.1">
    <property type="nucleotide sequence ID" value="NZ_JBBLXS010000132.1"/>
</dbReference>
<dbReference type="SMART" id="SM00853">
    <property type="entry name" value="MutL_C"/>
    <property type="match status" value="1"/>
</dbReference>
<dbReference type="Gene3D" id="3.30.230.10">
    <property type="match status" value="1"/>
</dbReference>
<gene>
    <name evidence="3 6" type="primary">mutL</name>
    <name evidence="6" type="ORF">WMG39_12145</name>
</gene>
<dbReference type="SUPFAM" id="SSF118116">
    <property type="entry name" value="DNA mismatch repair protein MutL"/>
    <property type="match status" value="1"/>
</dbReference>
<accession>A0ABU8YME8</accession>
<dbReference type="Gene3D" id="3.30.1540.20">
    <property type="entry name" value="MutL, C-terminal domain, dimerisation subdomain"/>
    <property type="match status" value="1"/>
</dbReference>
<dbReference type="EMBL" id="JBBLXS010000132">
    <property type="protein sequence ID" value="MEK0185592.1"/>
    <property type="molecule type" value="Genomic_DNA"/>
</dbReference>
<keyword evidence="6" id="KW-0378">Hydrolase</keyword>
<reference evidence="6 7" key="1">
    <citation type="journal article" date="2020" name="Harmful Algae">
        <title>Molecular and morphological characterization of a novel dihydroanatoxin-a producing Microcoleus species (cyanobacteria) from the Russian River, California, USA.</title>
        <authorList>
            <person name="Conklin K.Y."/>
            <person name="Stancheva R."/>
            <person name="Otten T.G."/>
            <person name="Fadness R."/>
            <person name="Boyer G.L."/>
            <person name="Read B."/>
            <person name="Zhang X."/>
            <person name="Sheath R.G."/>
        </authorList>
    </citation>
    <scope>NUCLEOTIDE SEQUENCE [LARGE SCALE GENOMIC DNA]</scope>
    <source>
        <strain evidence="6 7">PTRS2</strain>
    </source>
</reference>
<evidence type="ECO:0000313" key="7">
    <source>
        <dbReference type="Proteomes" id="UP001384579"/>
    </source>
</evidence>
<keyword evidence="7" id="KW-1185">Reference proteome</keyword>
<dbReference type="InterPro" id="IPR014762">
    <property type="entry name" value="DNA_mismatch_repair_CS"/>
</dbReference>
<dbReference type="NCBIfam" id="NF000951">
    <property type="entry name" value="PRK00095.2-1"/>
    <property type="match status" value="1"/>
</dbReference>
<evidence type="ECO:0000259" key="4">
    <source>
        <dbReference type="SMART" id="SM00853"/>
    </source>
</evidence>
<comment type="similarity">
    <text evidence="1 3">Belongs to the DNA mismatch repair MutL/HexB family.</text>
</comment>
<evidence type="ECO:0000259" key="5">
    <source>
        <dbReference type="SMART" id="SM01340"/>
    </source>
</evidence>
<dbReference type="InterPro" id="IPR036890">
    <property type="entry name" value="HATPase_C_sf"/>
</dbReference>
<evidence type="ECO:0000256" key="2">
    <source>
        <dbReference type="ARBA" id="ARBA00022763"/>
    </source>
</evidence>
<dbReference type="InterPro" id="IPR013507">
    <property type="entry name" value="DNA_mismatch_S5_2-like"/>
</dbReference>
<keyword evidence="3" id="KW-0234">DNA repair</keyword>
<dbReference type="InterPro" id="IPR037198">
    <property type="entry name" value="MutL_C_sf"/>
</dbReference>
<dbReference type="InterPro" id="IPR020568">
    <property type="entry name" value="Ribosomal_Su5_D2-typ_SF"/>
</dbReference>
<name>A0ABU8YME8_9CYAN</name>
<feature type="domain" description="DNA mismatch repair protein S5" evidence="5">
    <location>
        <begin position="309"/>
        <end position="424"/>
    </location>
</feature>
<keyword evidence="2 3" id="KW-0227">DNA damage</keyword>
<dbReference type="PANTHER" id="PTHR10073:SF12">
    <property type="entry name" value="DNA MISMATCH REPAIR PROTEIN MLH1"/>
    <property type="match status" value="1"/>
</dbReference>
<dbReference type="HAMAP" id="MF_00149">
    <property type="entry name" value="DNA_mis_repair"/>
    <property type="match status" value="1"/>
</dbReference>
<dbReference type="InterPro" id="IPR038973">
    <property type="entry name" value="MutL/Mlh/Pms-like"/>
</dbReference>
<dbReference type="SMART" id="SM01340">
    <property type="entry name" value="DNA_mis_repair"/>
    <property type="match status" value="1"/>
</dbReference>
<dbReference type="PROSITE" id="PS00058">
    <property type="entry name" value="DNA_MISMATCH_REPAIR_1"/>
    <property type="match status" value="1"/>
</dbReference>
<dbReference type="InterPro" id="IPR042121">
    <property type="entry name" value="MutL_C_regsub"/>
</dbReference>
<keyword evidence="6" id="KW-0540">Nuclease</keyword>
<dbReference type="Proteomes" id="UP001384579">
    <property type="component" value="Unassembled WGS sequence"/>
</dbReference>
<dbReference type="SUPFAM" id="SSF55874">
    <property type="entry name" value="ATPase domain of HSP90 chaperone/DNA topoisomerase II/histidine kinase"/>
    <property type="match status" value="1"/>
</dbReference>
<evidence type="ECO:0000313" key="6">
    <source>
        <dbReference type="EMBL" id="MEK0185592.1"/>
    </source>
</evidence>
<organism evidence="6 7">
    <name type="scientific">Microcoleus anatoxicus PTRS2</name>
    <dbReference type="NCBI Taxonomy" id="2705321"/>
    <lineage>
        <taxon>Bacteria</taxon>
        <taxon>Bacillati</taxon>
        <taxon>Cyanobacteriota</taxon>
        <taxon>Cyanophyceae</taxon>
        <taxon>Oscillatoriophycideae</taxon>
        <taxon>Oscillatoriales</taxon>
        <taxon>Microcoleaceae</taxon>
        <taxon>Microcoleus</taxon>
        <taxon>Microcoleus anatoxicus</taxon>
    </lineage>
</organism>
<dbReference type="InterPro" id="IPR014721">
    <property type="entry name" value="Ribsml_uS5_D2-typ_fold_subgr"/>
</dbReference>
<dbReference type="SUPFAM" id="SSF54211">
    <property type="entry name" value="Ribosomal protein S5 domain 2-like"/>
    <property type="match status" value="1"/>
</dbReference>
<dbReference type="Pfam" id="PF08676">
    <property type="entry name" value="MutL_C"/>
    <property type="match status" value="1"/>
</dbReference>
<dbReference type="PANTHER" id="PTHR10073">
    <property type="entry name" value="DNA MISMATCH REPAIR PROTEIN MLH, PMS, MUTL"/>
    <property type="match status" value="1"/>
</dbReference>
<evidence type="ECO:0000256" key="3">
    <source>
        <dbReference type="HAMAP-Rule" id="MF_00149"/>
    </source>
</evidence>
<keyword evidence="6" id="KW-0255">Endonuclease</keyword>
<protein>
    <recommendedName>
        <fullName evidence="3">DNA mismatch repair protein MutL</fullName>
    </recommendedName>
</protein>